<organism evidence="7 8">
    <name type="scientific">Enhygromyxa salina</name>
    <dbReference type="NCBI Taxonomy" id="215803"/>
    <lineage>
        <taxon>Bacteria</taxon>
        <taxon>Pseudomonadati</taxon>
        <taxon>Myxococcota</taxon>
        <taxon>Polyangia</taxon>
        <taxon>Nannocystales</taxon>
        <taxon>Nannocystaceae</taxon>
        <taxon>Enhygromyxa</taxon>
    </lineage>
</organism>
<dbReference type="GO" id="GO:0051082">
    <property type="term" value="F:unfolded protein binding"/>
    <property type="evidence" value="ECO:0007669"/>
    <property type="project" value="TreeGrafter"/>
</dbReference>
<feature type="region of interest" description="Disordered" evidence="5">
    <location>
        <begin position="158"/>
        <end position="212"/>
    </location>
</feature>
<dbReference type="Gene3D" id="1.20.120.1490">
    <property type="match status" value="2"/>
</dbReference>
<feature type="compositionally biased region" description="Basic residues" evidence="5">
    <location>
        <begin position="329"/>
        <end position="347"/>
    </location>
</feature>
<dbReference type="PANTHER" id="PTHR38102">
    <property type="entry name" value="PERIPLASMIC CHAPERONE SPY"/>
    <property type="match status" value="1"/>
</dbReference>
<feature type="region of interest" description="Disordered" evidence="5">
    <location>
        <begin position="81"/>
        <end position="105"/>
    </location>
</feature>
<evidence type="ECO:0000256" key="4">
    <source>
        <dbReference type="ARBA" id="ARBA00022764"/>
    </source>
</evidence>
<name>A0A2S9XL69_9BACT</name>
<feature type="compositionally biased region" description="Basic and acidic residues" evidence="5">
    <location>
        <begin position="28"/>
        <end position="44"/>
    </location>
</feature>
<evidence type="ECO:0000256" key="2">
    <source>
        <dbReference type="ARBA" id="ARBA00008441"/>
    </source>
</evidence>
<feature type="region of interest" description="Disordered" evidence="5">
    <location>
        <begin position="28"/>
        <end position="52"/>
    </location>
</feature>
<reference evidence="7 8" key="1">
    <citation type="submission" date="2018-03" db="EMBL/GenBank/DDBJ databases">
        <title>Draft Genome Sequences of the Obligatory Marine Myxobacteria Enhygromyxa salina SWB007.</title>
        <authorList>
            <person name="Poehlein A."/>
            <person name="Moghaddam J.A."/>
            <person name="Harms H."/>
            <person name="Alanjari M."/>
            <person name="Koenig G.M."/>
            <person name="Daniel R."/>
            <person name="Schaeberle T.F."/>
        </authorList>
    </citation>
    <scope>NUCLEOTIDE SEQUENCE [LARGE SCALE GENOMIC DNA]</scope>
    <source>
        <strain evidence="7 8">SWB007</strain>
    </source>
</reference>
<evidence type="ECO:0000256" key="6">
    <source>
        <dbReference type="SAM" id="SignalP"/>
    </source>
</evidence>
<dbReference type="EMBL" id="PVNL01000147">
    <property type="protein sequence ID" value="PRP93626.1"/>
    <property type="molecule type" value="Genomic_DNA"/>
</dbReference>
<dbReference type="GO" id="GO:0030288">
    <property type="term" value="C:outer membrane-bounded periplasmic space"/>
    <property type="evidence" value="ECO:0007669"/>
    <property type="project" value="TreeGrafter"/>
</dbReference>
<protein>
    <submittedName>
        <fullName evidence="7">Periplasmic protein</fullName>
    </submittedName>
</protein>
<feature type="compositionally biased region" description="Basic and acidic residues" evidence="5">
    <location>
        <begin position="191"/>
        <end position="212"/>
    </location>
</feature>
<feature type="signal peptide" evidence="6">
    <location>
        <begin position="1"/>
        <end position="18"/>
    </location>
</feature>
<proteinExistence type="inferred from homology"/>
<dbReference type="PANTHER" id="PTHR38102:SF1">
    <property type="entry name" value="PERIPLASMIC CHAPERONE SPY"/>
    <property type="match status" value="1"/>
</dbReference>
<evidence type="ECO:0000313" key="7">
    <source>
        <dbReference type="EMBL" id="PRP93626.1"/>
    </source>
</evidence>
<feature type="chain" id="PRO_5015419797" evidence="6">
    <location>
        <begin position="19"/>
        <end position="356"/>
    </location>
</feature>
<dbReference type="InterPro" id="IPR012899">
    <property type="entry name" value="LTXXQ"/>
</dbReference>
<evidence type="ECO:0000256" key="5">
    <source>
        <dbReference type="SAM" id="MobiDB-lite"/>
    </source>
</evidence>
<comment type="caution">
    <text evidence="7">The sequence shown here is derived from an EMBL/GenBank/DDBJ whole genome shotgun (WGS) entry which is preliminary data.</text>
</comment>
<sequence length="356" mass="38748">MTKPISLLFAASMLFTFACDVGEEPVAEDRAAELDEDSSNDKHDGHHGKRGDRAKFAAEKLCAQVECSEAQAAQVSELFASRHEARGQDRDPAAREAHKAARAEANKAIASAFAADSFDPSVLERAKPERDDTGRADQMIAFATELHGILTPEQRSKLADKLETRGGMFFGGHGGKHGKRGKHGKHGKQDKRHDDSSERADKPDPSERLAHKVDGFCEKVTCTDDQKTQLTATFERAHEARRDQREDAADDKPDFKPVADAFRADTLDAAALRQAMSEMKTDHMARKGDRVQQLGAVVSEVHQILTPAQRAIVAAEIEAHGVHALTGKRGGKHHGKRGGKHGKRDAKRGHDDSAAG</sequence>
<feature type="region of interest" description="Disordered" evidence="5">
    <location>
        <begin position="235"/>
        <end position="257"/>
    </location>
</feature>
<dbReference type="Proteomes" id="UP000238823">
    <property type="component" value="Unassembled WGS sequence"/>
</dbReference>
<comment type="similarity">
    <text evidence="2">Belongs to the CpxP/Spy family.</text>
</comment>
<comment type="subcellular location">
    <subcellularLocation>
        <location evidence="1">Periplasm</location>
    </subcellularLocation>
</comment>
<dbReference type="Pfam" id="PF07813">
    <property type="entry name" value="LTXXQ"/>
    <property type="match status" value="1"/>
</dbReference>
<accession>A0A2S9XL69</accession>
<evidence type="ECO:0000256" key="1">
    <source>
        <dbReference type="ARBA" id="ARBA00004418"/>
    </source>
</evidence>
<dbReference type="OrthoDB" id="9917801at2"/>
<feature type="region of interest" description="Disordered" evidence="5">
    <location>
        <begin position="322"/>
        <end position="356"/>
    </location>
</feature>
<keyword evidence="3 6" id="KW-0732">Signal</keyword>
<dbReference type="InterPro" id="IPR052211">
    <property type="entry name" value="Cpx_auxiliary_protein"/>
</dbReference>
<keyword evidence="4" id="KW-0574">Periplasm</keyword>
<dbReference type="RefSeq" id="WP_106094798.1">
    <property type="nucleotide sequence ID" value="NZ_PVNL01000147.1"/>
</dbReference>
<evidence type="ECO:0000256" key="3">
    <source>
        <dbReference type="ARBA" id="ARBA00022729"/>
    </source>
</evidence>
<dbReference type="PROSITE" id="PS51257">
    <property type="entry name" value="PROKAR_LIPOPROTEIN"/>
    <property type="match status" value="1"/>
</dbReference>
<gene>
    <name evidence="7" type="ORF">ENSA7_80540</name>
</gene>
<evidence type="ECO:0000313" key="8">
    <source>
        <dbReference type="Proteomes" id="UP000238823"/>
    </source>
</evidence>
<dbReference type="AlphaFoldDB" id="A0A2S9XL69"/>
<feature type="compositionally biased region" description="Basic residues" evidence="5">
    <location>
        <begin position="174"/>
        <end position="190"/>
    </location>
</feature>